<accession>A0ABU2KCP3</accession>
<keyword evidence="5" id="KW-0460">Magnesium</keyword>
<evidence type="ECO:0000256" key="3">
    <source>
        <dbReference type="ARBA" id="ARBA00023080"/>
    </source>
</evidence>
<comment type="caution">
    <text evidence="8">The sequence shown here is derived from an EMBL/GenBank/DDBJ whole genome shotgun (WGS) entry which is preliminary data.</text>
</comment>
<dbReference type="PANTHER" id="PTHR11241:SF0">
    <property type="entry name" value="DEOXYURIDINE 5'-TRIPHOSPHATE NUCLEOTIDOHYDROLASE"/>
    <property type="match status" value="1"/>
</dbReference>
<organism evidence="8 9">
    <name type="scientific">Blastococcus goldschmidtiae</name>
    <dbReference type="NCBI Taxonomy" id="3075546"/>
    <lineage>
        <taxon>Bacteria</taxon>
        <taxon>Bacillati</taxon>
        <taxon>Actinomycetota</taxon>
        <taxon>Actinomycetes</taxon>
        <taxon>Geodermatophilales</taxon>
        <taxon>Geodermatophilaceae</taxon>
        <taxon>Blastococcus</taxon>
    </lineage>
</organism>
<evidence type="ECO:0000313" key="8">
    <source>
        <dbReference type="EMBL" id="MDT0277965.1"/>
    </source>
</evidence>
<feature type="binding site" evidence="5">
    <location>
        <begin position="87"/>
        <end position="89"/>
    </location>
    <ligand>
        <name>substrate</name>
    </ligand>
</feature>
<dbReference type="Pfam" id="PF00692">
    <property type="entry name" value="dUTPase"/>
    <property type="match status" value="1"/>
</dbReference>
<keyword evidence="5" id="KW-0479">Metal-binding</keyword>
<keyword evidence="9" id="KW-1185">Reference proteome</keyword>
<comment type="cofactor">
    <cofactor evidence="5">
        <name>Mg(2+)</name>
        <dbReference type="ChEBI" id="CHEBI:18420"/>
    </cofactor>
</comment>
<name>A0ABU2KCP3_9ACTN</name>
<feature type="domain" description="dUTPase-like" evidence="7">
    <location>
        <begin position="22"/>
        <end position="150"/>
    </location>
</feature>
<dbReference type="EMBL" id="JAVREI010000018">
    <property type="protein sequence ID" value="MDT0277965.1"/>
    <property type="molecule type" value="Genomic_DNA"/>
</dbReference>
<comment type="catalytic activity">
    <reaction evidence="4 5">
        <text>dUTP + H2O = dUMP + diphosphate + H(+)</text>
        <dbReference type="Rhea" id="RHEA:10248"/>
        <dbReference type="ChEBI" id="CHEBI:15377"/>
        <dbReference type="ChEBI" id="CHEBI:15378"/>
        <dbReference type="ChEBI" id="CHEBI:33019"/>
        <dbReference type="ChEBI" id="CHEBI:61555"/>
        <dbReference type="ChEBI" id="CHEBI:246422"/>
        <dbReference type="EC" id="3.6.1.23"/>
    </reaction>
</comment>
<dbReference type="Gene3D" id="2.70.40.10">
    <property type="match status" value="1"/>
</dbReference>
<keyword evidence="3 5" id="KW-0546">Nucleotide metabolism</keyword>
<feature type="region of interest" description="Disordered" evidence="6">
    <location>
        <begin position="137"/>
        <end position="164"/>
    </location>
</feature>
<reference evidence="9" key="1">
    <citation type="submission" date="2023-07" db="EMBL/GenBank/DDBJ databases">
        <title>30 novel species of actinomycetes from the DSMZ collection.</title>
        <authorList>
            <person name="Nouioui I."/>
        </authorList>
    </citation>
    <scope>NUCLEOTIDE SEQUENCE [LARGE SCALE GENOMIC DNA]</scope>
    <source>
        <strain evidence="9">DSM 46792</strain>
    </source>
</reference>
<feature type="binding site" evidence="5">
    <location>
        <begin position="70"/>
        <end position="72"/>
    </location>
    <ligand>
        <name>substrate</name>
    </ligand>
</feature>
<dbReference type="InterPro" id="IPR008181">
    <property type="entry name" value="dUTPase"/>
</dbReference>
<evidence type="ECO:0000256" key="6">
    <source>
        <dbReference type="SAM" id="MobiDB-lite"/>
    </source>
</evidence>
<dbReference type="InterPro" id="IPR036157">
    <property type="entry name" value="dUTPase-like_sf"/>
</dbReference>
<feature type="compositionally biased region" description="Gly residues" evidence="6">
    <location>
        <begin position="142"/>
        <end position="153"/>
    </location>
</feature>
<protein>
    <recommendedName>
        <fullName evidence="5">Deoxyuridine 5'-triphosphate nucleotidohydrolase</fullName>
        <shortName evidence="5">dUTPase</shortName>
        <ecNumber evidence="5">3.6.1.23</ecNumber>
    </recommendedName>
    <alternativeName>
        <fullName evidence="5">dUTP pyrophosphatase</fullName>
    </alternativeName>
</protein>
<comment type="function">
    <text evidence="5">This enzyme is involved in nucleotide metabolism: it produces dUMP, the immediate precursor of thymidine nucleotides and it decreases the intracellular concentration of dUTP so that uracil cannot be incorporated into DNA.</text>
</comment>
<evidence type="ECO:0000259" key="7">
    <source>
        <dbReference type="Pfam" id="PF00692"/>
    </source>
</evidence>
<dbReference type="RefSeq" id="WP_311346766.1">
    <property type="nucleotide sequence ID" value="NZ_JAVREI010000018.1"/>
</dbReference>
<feature type="binding site" evidence="5">
    <location>
        <position position="83"/>
    </location>
    <ligand>
        <name>substrate</name>
    </ligand>
</feature>
<dbReference type="NCBIfam" id="NF001862">
    <property type="entry name" value="PRK00601.1"/>
    <property type="match status" value="1"/>
</dbReference>
<dbReference type="InterPro" id="IPR033704">
    <property type="entry name" value="dUTPase_trimeric"/>
</dbReference>
<sequence length="164" mass="16917">MPDLPPSELDVPVSLLSAGGAVPRYALPGDAGADLTLTEDVELAPLQRAVVGTGVAVAIPEGYAGFVHPRSGLAARHGLGVVNAPGTIDSGYRGEIKVILVNHDPATPLTLRRGDRIAQLVVQPVVRARFVPVEQLPDSARGTGGHGSTGGFSGRMTTVDEEQD</sequence>
<comment type="pathway">
    <text evidence="5">Pyrimidine metabolism; dUMP biosynthesis; dUMP from dCTP (dUTP route): step 2/2.</text>
</comment>
<evidence type="ECO:0000256" key="2">
    <source>
        <dbReference type="ARBA" id="ARBA00022801"/>
    </source>
</evidence>
<evidence type="ECO:0000256" key="1">
    <source>
        <dbReference type="ARBA" id="ARBA00006581"/>
    </source>
</evidence>
<dbReference type="NCBIfam" id="TIGR00576">
    <property type="entry name" value="dut"/>
    <property type="match status" value="1"/>
</dbReference>
<comment type="caution">
    <text evidence="5">Lacks conserved residue(s) required for the propagation of feature annotation.</text>
</comment>
<dbReference type="InterPro" id="IPR029054">
    <property type="entry name" value="dUTPase-like"/>
</dbReference>
<gene>
    <name evidence="5 8" type="primary">dut</name>
    <name evidence="8" type="ORF">RM425_18855</name>
</gene>
<dbReference type="Proteomes" id="UP001183222">
    <property type="component" value="Unassembled WGS sequence"/>
</dbReference>
<proteinExistence type="inferred from homology"/>
<dbReference type="GO" id="GO:0004170">
    <property type="term" value="F:dUTP diphosphatase activity"/>
    <property type="evidence" value="ECO:0007669"/>
    <property type="project" value="UniProtKB-EC"/>
</dbReference>
<dbReference type="HAMAP" id="MF_00116">
    <property type="entry name" value="dUTPase_bact"/>
    <property type="match status" value="1"/>
</dbReference>
<dbReference type="PANTHER" id="PTHR11241">
    <property type="entry name" value="DEOXYURIDINE 5'-TRIPHOSPHATE NUCLEOTIDOHYDROLASE"/>
    <property type="match status" value="1"/>
</dbReference>
<evidence type="ECO:0000256" key="4">
    <source>
        <dbReference type="ARBA" id="ARBA00047686"/>
    </source>
</evidence>
<dbReference type="CDD" id="cd07557">
    <property type="entry name" value="trimeric_dUTPase"/>
    <property type="match status" value="1"/>
</dbReference>
<dbReference type="EC" id="3.6.1.23" evidence="5"/>
<dbReference type="SUPFAM" id="SSF51283">
    <property type="entry name" value="dUTPase-like"/>
    <property type="match status" value="1"/>
</dbReference>
<comment type="similarity">
    <text evidence="1 5">Belongs to the dUTPase family.</text>
</comment>
<evidence type="ECO:0000256" key="5">
    <source>
        <dbReference type="HAMAP-Rule" id="MF_00116"/>
    </source>
</evidence>
<evidence type="ECO:0000313" key="9">
    <source>
        <dbReference type="Proteomes" id="UP001183222"/>
    </source>
</evidence>
<keyword evidence="2 5" id="KW-0378">Hydrolase</keyword>